<dbReference type="EMBL" id="LSRX01000975">
    <property type="protein sequence ID" value="OLP85464.1"/>
    <property type="molecule type" value="Genomic_DNA"/>
</dbReference>
<dbReference type="GO" id="GO:0016705">
    <property type="term" value="F:oxidoreductase activity, acting on paired donors, with incorporation or reduction of molecular oxygen"/>
    <property type="evidence" value="ECO:0007669"/>
    <property type="project" value="InterPro"/>
</dbReference>
<dbReference type="SUPFAM" id="SSF48264">
    <property type="entry name" value="Cytochrome P450"/>
    <property type="match status" value="1"/>
</dbReference>
<dbReference type="InterPro" id="IPR017972">
    <property type="entry name" value="Cyt_P450_CS"/>
</dbReference>
<dbReference type="PROSITE" id="PS00086">
    <property type="entry name" value="CYTOCHROME_P450"/>
    <property type="match status" value="1"/>
</dbReference>
<dbReference type="PROSITE" id="PS51257">
    <property type="entry name" value="PROKAR_LIPOPROTEIN"/>
    <property type="match status" value="1"/>
</dbReference>
<dbReference type="PANTHER" id="PTHR24286">
    <property type="entry name" value="CYTOCHROME P450 26"/>
    <property type="match status" value="1"/>
</dbReference>
<evidence type="ECO:0000256" key="8">
    <source>
        <dbReference type="PIRSR" id="PIRSR602403-1"/>
    </source>
</evidence>
<organism evidence="10 11">
    <name type="scientific">Symbiodinium microadriaticum</name>
    <name type="common">Dinoflagellate</name>
    <name type="synonym">Zooxanthella microadriatica</name>
    <dbReference type="NCBI Taxonomy" id="2951"/>
    <lineage>
        <taxon>Eukaryota</taxon>
        <taxon>Sar</taxon>
        <taxon>Alveolata</taxon>
        <taxon>Dinophyceae</taxon>
        <taxon>Suessiales</taxon>
        <taxon>Symbiodiniaceae</taxon>
        <taxon>Symbiodinium</taxon>
    </lineage>
</organism>
<keyword evidence="5 9" id="KW-0560">Oxidoreductase</keyword>
<comment type="cofactor">
    <cofactor evidence="1 8">
        <name>heme</name>
        <dbReference type="ChEBI" id="CHEBI:30413"/>
    </cofactor>
</comment>
<evidence type="ECO:0000256" key="4">
    <source>
        <dbReference type="ARBA" id="ARBA00022723"/>
    </source>
</evidence>
<feature type="binding site" description="axial binding residue" evidence="8">
    <location>
        <position position="414"/>
    </location>
    <ligand>
        <name>heme</name>
        <dbReference type="ChEBI" id="CHEBI:30413"/>
    </ligand>
    <ligandPart>
        <name>Fe</name>
        <dbReference type="ChEBI" id="CHEBI:18248"/>
    </ligandPart>
</feature>
<evidence type="ECO:0000256" key="2">
    <source>
        <dbReference type="ARBA" id="ARBA00010617"/>
    </source>
</evidence>
<dbReference type="OrthoDB" id="1372046at2759"/>
<keyword evidence="4 8" id="KW-0479">Metal-binding</keyword>
<keyword evidence="11" id="KW-1185">Reference proteome</keyword>
<dbReference type="GO" id="GO:0020037">
    <property type="term" value="F:heme binding"/>
    <property type="evidence" value="ECO:0007669"/>
    <property type="project" value="InterPro"/>
</dbReference>
<name>A0A1Q9CRA7_SYMMI</name>
<dbReference type="GO" id="GO:0005506">
    <property type="term" value="F:iron ion binding"/>
    <property type="evidence" value="ECO:0007669"/>
    <property type="project" value="InterPro"/>
</dbReference>
<accession>A0A1Q9CRA7</accession>
<evidence type="ECO:0000256" key="6">
    <source>
        <dbReference type="ARBA" id="ARBA00023004"/>
    </source>
</evidence>
<evidence type="ECO:0000256" key="7">
    <source>
        <dbReference type="ARBA" id="ARBA00023033"/>
    </source>
</evidence>
<evidence type="ECO:0000313" key="11">
    <source>
        <dbReference type="Proteomes" id="UP000186817"/>
    </source>
</evidence>
<dbReference type="PANTHER" id="PTHR24286:SF24">
    <property type="entry name" value="LANOSTEROL 14-ALPHA DEMETHYLASE"/>
    <property type="match status" value="1"/>
</dbReference>
<gene>
    <name evidence="10" type="primary">cyp26a1</name>
    <name evidence="10" type="ORF">AK812_SmicGene33540</name>
</gene>
<evidence type="ECO:0000256" key="1">
    <source>
        <dbReference type="ARBA" id="ARBA00001971"/>
    </source>
</evidence>
<dbReference type="OMA" id="WDGQFVN"/>
<dbReference type="AlphaFoldDB" id="A0A1Q9CRA7"/>
<dbReference type="Gene3D" id="1.10.630.10">
    <property type="entry name" value="Cytochrome P450"/>
    <property type="match status" value="1"/>
</dbReference>
<evidence type="ECO:0000313" key="10">
    <source>
        <dbReference type="EMBL" id="OLP85464.1"/>
    </source>
</evidence>
<dbReference type="GO" id="GO:0004497">
    <property type="term" value="F:monooxygenase activity"/>
    <property type="evidence" value="ECO:0007669"/>
    <property type="project" value="UniProtKB-KW"/>
</dbReference>
<comment type="caution">
    <text evidence="10">The sequence shown here is derived from an EMBL/GenBank/DDBJ whole genome shotgun (WGS) entry which is preliminary data.</text>
</comment>
<dbReference type="Pfam" id="PF00067">
    <property type="entry name" value="p450"/>
    <property type="match status" value="1"/>
</dbReference>
<dbReference type="GO" id="GO:0016125">
    <property type="term" value="P:sterol metabolic process"/>
    <property type="evidence" value="ECO:0007669"/>
    <property type="project" value="TreeGrafter"/>
</dbReference>
<reference evidence="10 11" key="1">
    <citation type="submission" date="2016-02" db="EMBL/GenBank/DDBJ databases">
        <title>Genome analysis of coral dinoflagellate symbionts highlights evolutionary adaptations to a symbiotic lifestyle.</title>
        <authorList>
            <person name="Aranda M."/>
            <person name="Li Y."/>
            <person name="Liew Y.J."/>
            <person name="Baumgarten S."/>
            <person name="Simakov O."/>
            <person name="Wilson M."/>
            <person name="Piel J."/>
            <person name="Ashoor H."/>
            <person name="Bougouffa S."/>
            <person name="Bajic V.B."/>
            <person name="Ryu T."/>
            <person name="Ravasi T."/>
            <person name="Bayer T."/>
            <person name="Micklem G."/>
            <person name="Kim H."/>
            <person name="Bhak J."/>
            <person name="Lajeunesse T.C."/>
            <person name="Voolstra C.R."/>
        </authorList>
    </citation>
    <scope>NUCLEOTIDE SEQUENCE [LARGE SCALE GENOMIC DNA]</scope>
    <source>
        <strain evidence="10 11">CCMP2467</strain>
    </source>
</reference>
<dbReference type="PRINTS" id="PR00385">
    <property type="entry name" value="P450"/>
</dbReference>
<evidence type="ECO:0000256" key="9">
    <source>
        <dbReference type="RuleBase" id="RU000461"/>
    </source>
</evidence>
<dbReference type="Proteomes" id="UP000186817">
    <property type="component" value="Unassembled WGS sequence"/>
</dbReference>
<dbReference type="InterPro" id="IPR001128">
    <property type="entry name" value="Cyt_P450"/>
</dbReference>
<protein>
    <submittedName>
        <fullName evidence="10">Cytochrome P450 26A1</fullName>
    </submittedName>
</protein>
<keyword evidence="6 8" id="KW-0408">Iron</keyword>
<dbReference type="InterPro" id="IPR036396">
    <property type="entry name" value="Cyt_P450_sf"/>
</dbReference>
<dbReference type="InterPro" id="IPR002403">
    <property type="entry name" value="Cyt_P450_E_grp-IV"/>
</dbReference>
<dbReference type="PRINTS" id="PR00465">
    <property type="entry name" value="EP450IV"/>
</dbReference>
<evidence type="ECO:0000256" key="5">
    <source>
        <dbReference type="ARBA" id="ARBA00023002"/>
    </source>
</evidence>
<comment type="similarity">
    <text evidence="2 9">Belongs to the cytochrome P450 family.</text>
</comment>
<keyword evidence="3 8" id="KW-0349">Heme</keyword>
<evidence type="ECO:0000256" key="3">
    <source>
        <dbReference type="ARBA" id="ARBA00022617"/>
    </source>
</evidence>
<sequence>MEHQSQKGLIAFVFAAGVSACVLWLRRRRRLPPGSPWSLPLLGETLTYVRDPLGFIEAKLSQYGGTCRSNLLFAPTVILAVTDANAKLLYSERDMAWPTHFQKLVGKTSLPMVNDPLHKKIRTLSSRPFGDRQLDTYLPCLQRLSAKHLELWAEEGQCRELHMEIKKYAFECGEAVILGVENDRIKSDRFMELYEEAFKGLGYVLPFDIPGFPFHKCMLARKLLVQEFQTLIEKKRKKLKDPCRMFQVNTMLDSVLQAEEMNNEEELSDFCVAMMFAGHDTTLASIQSCLHWLKQCPDVESLLRQEVREAWDGGCRLTRRILDSIPQTRAFLQEVWRITPPASVVTREVSKDTEIDGYVVPKGWTMLFAPAGRHSKAEDSRSFSIQRHLRDGKFFDCTFDPVYFASFGGGSRMCIGYKFARDEMLVFLLHFLHGYDVQLASSKLQNFPFRLWRVQGTICRAEG</sequence>
<keyword evidence="7 9" id="KW-0503">Monooxygenase</keyword>
<proteinExistence type="inferred from homology"/>